<evidence type="ECO:0000256" key="6">
    <source>
        <dbReference type="SAM" id="Coils"/>
    </source>
</evidence>
<accession>A0A1X2G8R8</accession>
<dbReference type="GO" id="GO:0005634">
    <property type="term" value="C:nucleus"/>
    <property type="evidence" value="ECO:0007669"/>
    <property type="project" value="UniProtKB-SubCell"/>
</dbReference>
<evidence type="ECO:0000256" key="3">
    <source>
        <dbReference type="ARBA" id="ARBA00023015"/>
    </source>
</evidence>
<dbReference type="GO" id="GO:0000981">
    <property type="term" value="F:DNA-binding transcription factor activity, RNA polymerase II-specific"/>
    <property type="evidence" value="ECO:0007669"/>
    <property type="project" value="InterPro"/>
</dbReference>
<dbReference type="InterPro" id="IPR001138">
    <property type="entry name" value="Zn2Cys6_DnaBD"/>
</dbReference>
<dbReference type="PROSITE" id="PS50048">
    <property type="entry name" value="ZN2_CY6_FUNGAL_2"/>
    <property type="match status" value="1"/>
</dbReference>
<dbReference type="GO" id="GO:0003677">
    <property type="term" value="F:DNA binding"/>
    <property type="evidence" value="ECO:0007669"/>
    <property type="project" value="InterPro"/>
</dbReference>
<dbReference type="InterPro" id="IPR050815">
    <property type="entry name" value="TF_fung"/>
</dbReference>
<feature type="region of interest" description="Disordered" evidence="7">
    <location>
        <begin position="417"/>
        <end position="450"/>
    </location>
</feature>
<dbReference type="Pfam" id="PF00172">
    <property type="entry name" value="Zn_clus"/>
    <property type="match status" value="1"/>
</dbReference>
<keyword evidence="2" id="KW-0479">Metal-binding</keyword>
<comment type="caution">
    <text evidence="9">The sequence shown here is derived from an EMBL/GenBank/DDBJ whole genome shotgun (WGS) entry which is preliminary data.</text>
</comment>
<evidence type="ECO:0000256" key="5">
    <source>
        <dbReference type="ARBA" id="ARBA00023242"/>
    </source>
</evidence>
<feature type="region of interest" description="Disordered" evidence="7">
    <location>
        <begin position="836"/>
        <end position="883"/>
    </location>
</feature>
<protein>
    <recommendedName>
        <fullName evidence="8">Zn(2)-C6 fungal-type domain-containing protein</fullName>
    </recommendedName>
</protein>
<dbReference type="PANTHER" id="PTHR47338:SF5">
    <property type="entry name" value="ZN(II)2CYS6 TRANSCRIPTION FACTOR (EUROFUNG)"/>
    <property type="match status" value="1"/>
</dbReference>
<name>A0A1X2G8R8_9FUNG</name>
<dbReference type="GO" id="GO:0006351">
    <property type="term" value="P:DNA-templated transcription"/>
    <property type="evidence" value="ECO:0007669"/>
    <property type="project" value="InterPro"/>
</dbReference>
<evidence type="ECO:0000256" key="7">
    <source>
        <dbReference type="SAM" id="MobiDB-lite"/>
    </source>
</evidence>
<keyword evidence="6" id="KW-0175">Coiled coil</keyword>
<dbReference type="AlphaFoldDB" id="A0A1X2G8R8"/>
<feature type="coiled-coil region" evidence="6">
    <location>
        <begin position="67"/>
        <end position="94"/>
    </location>
</feature>
<gene>
    <name evidence="9" type="ORF">DM01DRAFT_329187</name>
</gene>
<evidence type="ECO:0000259" key="8">
    <source>
        <dbReference type="PROSITE" id="PS50048"/>
    </source>
</evidence>
<dbReference type="SMART" id="SM00906">
    <property type="entry name" value="Fungal_trans"/>
    <property type="match status" value="1"/>
</dbReference>
<dbReference type="OrthoDB" id="3362851at2759"/>
<dbReference type="STRING" id="101127.A0A1X2G8R8"/>
<feature type="compositionally biased region" description="Low complexity" evidence="7">
    <location>
        <begin position="190"/>
        <end position="206"/>
    </location>
</feature>
<sequence>MTPPPLPESPSQQSLASKKMRMTMACVRCRTKKVKCDFAHPSCSRCSQAKADCSYAGSSTQVDLFNIVKLNDLVNTLQEKVNTLESQLDVMQEAPEHDTSHNSHQPQHVLTTYDTRHQQRSSQPDAHYNLSLTPNGLRIETDSVHLPHLYNILLSGVSQLDLSTKRPSTTIRLNSAQGCSSNDKDECMTSSSHSSSSSSTSSADSLSRGREDKVMIARKSPLWRSHWKSAPLCTTGSPAAVLPKSFTSTSSIRQHYFLRPITASPEVLGQLIDIYSDCFLCLPDAGYGGTVRERYHQGTLNPLLTNAIFAWSARHGAIYHQLFDGHDPNMVGEYFFSVAKDLLKECFMVPNMDTLHALLVLYLYVLGKPSWRNDDVHEIDPKKKLQQPSGLVDSEAYLFLGLAIRMCLDLKRSEEEGRDEPSVSNIPDNANQPQPSNGPSQPAGTTGSRRVRQERYRRFFWVLYFLETMCALQADRPFSLPPDDQISVPFPECMDNETGEHRWRTMFMIKRFCITRIYRSIIQRTAQDNLPLSTILDLDDRLQIWYRMLPRDFQFEKGDIDRRQWKSTSFREQACIKLNLEYNFQRTQLFSVFLTRNNGSQTSSSSTTDLRSSSIDSNLASNDTILAMEARARSICIHSATMTAELIQCWNQLEQPWCHFSLDSLMVAVNIFEMLLKDQVDQRDQARHCLTIMLTILESSPVNTHRYVILLMMRIQQVLRQPVSTLAHHPPKQEEVLCQTTDMDTDLPFGIETTMPATAPHIQQTSAATTAIPLLSSSLASYPAASSSSYADAYHSMSPMADDNTLLGNPSYNSLPFSDFLYNPFTAIPPVPFIASSTDQPAPPSNPNTVYPPPLPFAYSPLNMAQSDPSSASQPNRPQDNYN</sequence>
<dbReference type="Pfam" id="PF04082">
    <property type="entry name" value="Fungal_trans"/>
    <property type="match status" value="1"/>
</dbReference>
<proteinExistence type="predicted"/>
<evidence type="ECO:0000256" key="1">
    <source>
        <dbReference type="ARBA" id="ARBA00004123"/>
    </source>
</evidence>
<organism evidence="9 10">
    <name type="scientific">Hesseltinella vesiculosa</name>
    <dbReference type="NCBI Taxonomy" id="101127"/>
    <lineage>
        <taxon>Eukaryota</taxon>
        <taxon>Fungi</taxon>
        <taxon>Fungi incertae sedis</taxon>
        <taxon>Mucoromycota</taxon>
        <taxon>Mucoromycotina</taxon>
        <taxon>Mucoromycetes</taxon>
        <taxon>Mucorales</taxon>
        <taxon>Cunninghamellaceae</taxon>
        <taxon>Hesseltinella</taxon>
    </lineage>
</organism>
<keyword evidence="10" id="KW-1185">Reference proteome</keyword>
<feature type="compositionally biased region" description="Polar residues" evidence="7">
    <location>
        <begin position="863"/>
        <end position="883"/>
    </location>
</feature>
<dbReference type="InterPro" id="IPR007219">
    <property type="entry name" value="XnlR_reg_dom"/>
</dbReference>
<dbReference type="SUPFAM" id="SSF57701">
    <property type="entry name" value="Zn2/Cys6 DNA-binding domain"/>
    <property type="match status" value="1"/>
</dbReference>
<evidence type="ECO:0000313" key="9">
    <source>
        <dbReference type="EMBL" id="ORX47989.1"/>
    </source>
</evidence>
<dbReference type="CDD" id="cd00067">
    <property type="entry name" value="GAL4"/>
    <property type="match status" value="1"/>
</dbReference>
<keyword evidence="5" id="KW-0539">Nucleus</keyword>
<feature type="region of interest" description="Disordered" evidence="7">
    <location>
        <begin position="173"/>
        <end position="210"/>
    </location>
</feature>
<keyword evidence="3" id="KW-0805">Transcription regulation</keyword>
<keyword evidence="4" id="KW-0804">Transcription</keyword>
<dbReference type="CDD" id="cd12148">
    <property type="entry name" value="fungal_TF_MHR"/>
    <property type="match status" value="1"/>
</dbReference>
<feature type="domain" description="Zn(2)-C6 fungal-type" evidence="8">
    <location>
        <begin position="25"/>
        <end position="55"/>
    </location>
</feature>
<dbReference type="SMART" id="SM00066">
    <property type="entry name" value="GAL4"/>
    <property type="match status" value="1"/>
</dbReference>
<dbReference type="PANTHER" id="PTHR47338">
    <property type="entry name" value="ZN(II)2CYS6 TRANSCRIPTION FACTOR (EUROFUNG)-RELATED"/>
    <property type="match status" value="1"/>
</dbReference>
<dbReference type="Gene3D" id="4.10.240.10">
    <property type="entry name" value="Zn(2)-C6 fungal-type DNA-binding domain"/>
    <property type="match status" value="1"/>
</dbReference>
<evidence type="ECO:0000256" key="2">
    <source>
        <dbReference type="ARBA" id="ARBA00022723"/>
    </source>
</evidence>
<evidence type="ECO:0000256" key="4">
    <source>
        <dbReference type="ARBA" id="ARBA00023163"/>
    </source>
</evidence>
<dbReference type="EMBL" id="MCGT01000031">
    <property type="protein sequence ID" value="ORX47989.1"/>
    <property type="molecule type" value="Genomic_DNA"/>
</dbReference>
<comment type="subcellular location">
    <subcellularLocation>
        <location evidence="1">Nucleus</location>
    </subcellularLocation>
</comment>
<dbReference type="PROSITE" id="PS00463">
    <property type="entry name" value="ZN2_CY6_FUNGAL_1"/>
    <property type="match status" value="1"/>
</dbReference>
<dbReference type="GO" id="GO:0008270">
    <property type="term" value="F:zinc ion binding"/>
    <property type="evidence" value="ECO:0007669"/>
    <property type="project" value="InterPro"/>
</dbReference>
<evidence type="ECO:0000313" key="10">
    <source>
        <dbReference type="Proteomes" id="UP000242146"/>
    </source>
</evidence>
<dbReference type="InterPro" id="IPR036864">
    <property type="entry name" value="Zn2-C6_fun-type_DNA-bd_sf"/>
</dbReference>
<feature type="compositionally biased region" description="Pro residues" evidence="7">
    <location>
        <begin position="841"/>
        <end position="856"/>
    </location>
</feature>
<dbReference type="Proteomes" id="UP000242146">
    <property type="component" value="Unassembled WGS sequence"/>
</dbReference>
<reference evidence="9 10" key="1">
    <citation type="submission" date="2016-07" db="EMBL/GenBank/DDBJ databases">
        <title>Pervasive Adenine N6-methylation of Active Genes in Fungi.</title>
        <authorList>
            <consortium name="DOE Joint Genome Institute"/>
            <person name="Mondo S.J."/>
            <person name="Dannebaum R.O."/>
            <person name="Kuo R.C."/>
            <person name="Labutti K."/>
            <person name="Haridas S."/>
            <person name="Kuo A."/>
            <person name="Salamov A."/>
            <person name="Ahrendt S.R."/>
            <person name="Lipzen A."/>
            <person name="Sullivan W."/>
            <person name="Andreopoulos W.B."/>
            <person name="Clum A."/>
            <person name="Lindquist E."/>
            <person name="Daum C."/>
            <person name="Ramamoorthy G.K."/>
            <person name="Gryganskyi A."/>
            <person name="Culley D."/>
            <person name="Magnuson J.K."/>
            <person name="James T.Y."/>
            <person name="O'Malley M.A."/>
            <person name="Stajich J.E."/>
            <person name="Spatafora J.W."/>
            <person name="Visel A."/>
            <person name="Grigoriev I.V."/>
        </authorList>
    </citation>
    <scope>NUCLEOTIDE SEQUENCE [LARGE SCALE GENOMIC DNA]</scope>
    <source>
        <strain evidence="9 10">NRRL 3301</strain>
    </source>
</reference>
<feature type="compositionally biased region" description="Low complexity" evidence="7">
    <location>
        <begin position="429"/>
        <end position="444"/>
    </location>
</feature>